<organism evidence="2 3">
    <name type="scientific">Rhodopirellula maiorica SM1</name>
    <dbReference type="NCBI Taxonomy" id="1265738"/>
    <lineage>
        <taxon>Bacteria</taxon>
        <taxon>Pseudomonadati</taxon>
        <taxon>Planctomycetota</taxon>
        <taxon>Planctomycetia</taxon>
        <taxon>Pirellulales</taxon>
        <taxon>Pirellulaceae</taxon>
        <taxon>Novipirellula</taxon>
    </lineage>
</organism>
<keyword evidence="3" id="KW-1185">Reference proteome</keyword>
<protein>
    <submittedName>
        <fullName evidence="2">Uncharacterized protein</fullName>
    </submittedName>
</protein>
<name>M5RZ32_9BACT</name>
<gene>
    <name evidence="2" type="ORF">RMSM_02425</name>
</gene>
<feature type="region of interest" description="Disordered" evidence="1">
    <location>
        <begin position="1"/>
        <end position="61"/>
    </location>
</feature>
<evidence type="ECO:0000313" key="2">
    <source>
        <dbReference type="EMBL" id="EMI20657.1"/>
    </source>
</evidence>
<feature type="compositionally biased region" description="Basic and acidic residues" evidence="1">
    <location>
        <begin position="12"/>
        <end position="22"/>
    </location>
</feature>
<evidence type="ECO:0000256" key="1">
    <source>
        <dbReference type="SAM" id="MobiDB-lite"/>
    </source>
</evidence>
<sequence>MEGLRSGCPTTGERRNPEREGQKSAVSSPMQTRVAESKEARRDGSRTGVEPGGWVGRWLVG</sequence>
<dbReference type="Proteomes" id="UP000011991">
    <property type="component" value="Unassembled WGS sequence"/>
</dbReference>
<proteinExistence type="predicted"/>
<dbReference type="PATRIC" id="fig|1265738.3.peg.2434"/>
<comment type="caution">
    <text evidence="2">The sequence shown here is derived from an EMBL/GenBank/DDBJ whole genome shotgun (WGS) entry which is preliminary data.</text>
</comment>
<reference evidence="2 3" key="1">
    <citation type="journal article" date="2013" name="Mar. Genomics">
        <title>Expression of sulfatases in Rhodopirellula baltica and the diversity of sulfatases in the genus Rhodopirellula.</title>
        <authorList>
            <person name="Wegner C.E."/>
            <person name="Richter-Heitmann T."/>
            <person name="Klindworth A."/>
            <person name="Klockow C."/>
            <person name="Richter M."/>
            <person name="Achstetter T."/>
            <person name="Glockner F.O."/>
            <person name="Harder J."/>
        </authorList>
    </citation>
    <scope>NUCLEOTIDE SEQUENCE [LARGE SCALE GENOMIC DNA]</scope>
    <source>
        <strain evidence="2 3">SM1</strain>
    </source>
</reference>
<evidence type="ECO:0000313" key="3">
    <source>
        <dbReference type="Proteomes" id="UP000011991"/>
    </source>
</evidence>
<dbReference type="AlphaFoldDB" id="M5RZ32"/>
<dbReference type="EMBL" id="ANOG01000341">
    <property type="protein sequence ID" value="EMI20657.1"/>
    <property type="molecule type" value="Genomic_DNA"/>
</dbReference>
<accession>M5RZ32</accession>
<feature type="compositionally biased region" description="Basic and acidic residues" evidence="1">
    <location>
        <begin position="35"/>
        <end position="45"/>
    </location>
</feature>